<evidence type="ECO:0008006" key="3">
    <source>
        <dbReference type="Google" id="ProtNLM"/>
    </source>
</evidence>
<dbReference type="InterPro" id="IPR011051">
    <property type="entry name" value="RmlC_Cupin_sf"/>
</dbReference>
<sequence>MHPCVTIGVVTEGVIKFQIDGQPEPFLKTGDTFFESENVRIAKFNNESDSTAKFVVFYLLKKERDSTLQVIEKE</sequence>
<name>A0A396Z0C9_9LEPT</name>
<dbReference type="EMBL" id="QHCT01000005">
    <property type="protein sequence ID" value="RHX87196.1"/>
    <property type="molecule type" value="Genomic_DNA"/>
</dbReference>
<evidence type="ECO:0000313" key="2">
    <source>
        <dbReference type="Proteomes" id="UP000265798"/>
    </source>
</evidence>
<dbReference type="PANTHER" id="PTHR38599:SF1">
    <property type="entry name" value="CUPIN DOMAIN PROTEIN (AFU_ORTHOLOGUE AFUA_3G13620)"/>
    <property type="match status" value="1"/>
</dbReference>
<organism evidence="1 2">
    <name type="scientific">Leptospira stimsonii</name>
    <dbReference type="NCBI Taxonomy" id="2202203"/>
    <lineage>
        <taxon>Bacteria</taxon>
        <taxon>Pseudomonadati</taxon>
        <taxon>Spirochaetota</taxon>
        <taxon>Spirochaetia</taxon>
        <taxon>Leptospirales</taxon>
        <taxon>Leptospiraceae</taxon>
        <taxon>Leptospira</taxon>
    </lineage>
</organism>
<dbReference type="Proteomes" id="UP000265798">
    <property type="component" value="Unassembled WGS sequence"/>
</dbReference>
<reference evidence="2" key="1">
    <citation type="submission" date="2018-05" db="EMBL/GenBank/DDBJ databases">
        <title>Leptospira yasudae sp. nov. and Leptospira stimsonii sp. nov., two pathogenic species of the genus Leptospira isolated from environmental sources.</title>
        <authorList>
            <person name="Casanovas-Massana A."/>
            <person name="Hamond C."/>
            <person name="Santos L.A."/>
            <person name="Hacker K.P."/>
            <person name="Balassiano I."/>
            <person name="Medeiros M.A."/>
            <person name="Reis M.G."/>
            <person name="Ko A.I."/>
            <person name="Wunder E.A."/>
        </authorList>
    </citation>
    <scope>NUCLEOTIDE SEQUENCE [LARGE SCALE GENOMIC DNA]</scope>
    <source>
        <strain evidence="2">Yale</strain>
    </source>
</reference>
<dbReference type="InterPro" id="IPR014710">
    <property type="entry name" value="RmlC-like_jellyroll"/>
</dbReference>
<proteinExistence type="predicted"/>
<dbReference type="AlphaFoldDB" id="A0A396Z0C9"/>
<dbReference type="PANTHER" id="PTHR38599">
    <property type="entry name" value="CUPIN DOMAIN PROTEIN (AFU_ORTHOLOGUE AFUA_3G13620)"/>
    <property type="match status" value="1"/>
</dbReference>
<comment type="caution">
    <text evidence="1">The sequence shown here is derived from an EMBL/GenBank/DDBJ whole genome shotgun (WGS) entry which is preliminary data.</text>
</comment>
<evidence type="ECO:0000313" key="1">
    <source>
        <dbReference type="EMBL" id="RHX87196.1"/>
    </source>
</evidence>
<dbReference type="Gene3D" id="2.60.120.10">
    <property type="entry name" value="Jelly Rolls"/>
    <property type="match status" value="1"/>
</dbReference>
<gene>
    <name evidence="1" type="ORF">DLM75_16945</name>
</gene>
<dbReference type="OrthoDB" id="9802489at2"/>
<dbReference type="SUPFAM" id="SSF51182">
    <property type="entry name" value="RmlC-like cupins"/>
    <property type="match status" value="1"/>
</dbReference>
<accession>A0A396Z0C9</accession>
<protein>
    <recommendedName>
        <fullName evidence="3">Cupin 2 conserved barrel domain-containing protein</fullName>
    </recommendedName>
</protein>